<reference evidence="2 3" key="1">
    <citation type="journal article" date="2019" name="Nat. Commun.">
        <title>The antimicrobial potential of Streptomyces from insect microbiomes.</title>
        <authorList>
            <person name="Chevrette M.G."/>
            <person name="Carlson C.M."/>
            <person name="Ortega H.E."/>
            <person name="Thomas C."/>
            <person name="Ananiev G.E."/>
            <person name="Barns K.J."/>
            <person name="Book A.J."/>
            <person name="Cagnazzo J."/>
            <person name="Carlos C."/>
            <person name="Flanigan W."/>
            <person name="Grubbs K.J."/>
            <person name="Horn H.A."/>
            <person name="Hoffmann F.M."/>
            <person name="Klassen J.L."/>
            <person name="Knack J.J."/>
            <person name="Lewin G.R."/>
            <person name="McDonald B.R."/>
            <person name="Muller L."/>
            <person name="Melo W.G.P."/>
            <person name="Pinto-Tomas A.A."/>
            <person name="Schmitz A."/>
            <person name="Wendt-Pienkowski E."/>
            <person name="Wildman S."/>
            <person name="Zhao M."/>
            <person name="Zhang F."/>
            <person name="Bugni T.S."/>
            <person name="Andes D.R."/>
            <person name="Pupo M.T."/>
            <person name="Currie C.R."/>
        </authorList>
    </citation>
    <scope>NUCLEOTIDE SEQUENCE [LARGE SCALE GENOMIC DNA]</scope>
    <source>
        <strain evidence="2 3">SID5840</strain>
    </source>
</reference>
<gene>
    <name evidence="2" type="ORF">GTW20_12815</name>
</gene>
<comment type="caution">
    <text evidence="2">The sequence shown here is derived from an EMBL/GenBank/DDBJ whole genome shotgun (WGS) entry which is preliminary data.</text>
</comment>
<dbReference type="RefSeq" id="WP_161111048.1">
    <property type="nucleotide sequence ID" value="NZ_WWHY01000001.1"/>
</dbReference>
<evidence type="ECO:0000256" key="1">
    <source>
        <dbReference type="SAM" id="MobiDB-lite"/>
    </source>
</evidence>
<evidence type="ECO:0000313" key="3">
    <source>
        <dbReference type="Proteomes" id="UP000467124"/>
    </source>
</evidence>
<dbReference type="InterPro" id="IPR046175">
    <property type="entry name" value="DUF6177"/>
</dbReference>
<dbReference type="AlphaFoldDB" id="A0A7K2IT19"/>
<accession>A0A7K2IT19</accession>
<dbReference type="Pfam" id="PF19674">
    <property type="entry name" value="DUF6177"/>
    <property type="match status" value="1"/>
</dbReference>
<name>A0A7K2IT19_9ACTN</name>
<dbReference type="Proteomes" id="UP000467124">
    <property type="component" value="Unassembled WGS sequence"/>
</dbReference>
<evidence type="ECO:0000313" key="2">
    <source>
        <dbReference type="EMBL" id="MYR33119.1"/>
    </source>
</evidence>
<organism evidence="2 3">
    <name type="scientific">Nocardiopsis alba</name>
    <dbReference type="NCBI Taxonomy" id="53437"/>
    <lineage>
        <taxon>Bacteria</taxon>
        <taxon>Bacillati</taxon>
        <taxon>Actinomycetota</taxon>
        <taxon>Actinomycetes</taxon>
        <taxon>Streptosporangiales</taxon>
        <taxon>Nocardiopsidaceae</taxon>
        <taxon>Nocardiopsis</taxon>
    </lineage>
</organism>
<dbReference type="EMBL" id="WWHY01000001">
    <property type="protein sequence ID" value="MYR33119.1"/>
    <property type="molecule type" value="Genomic_DNA"/>
</dbReference>
<proteinExistence type="predicted"/>
<protein>
    <submittedName>
        <fullName evidence="2">Uncharacterized protein</fullName>
    </submittedName>
</protein>
<feature type="region of interest" description="Disordered" evidence="1">
    <location>
        <begin position="462"/>
        <end position="481"/>
    </location>
</feature>
<sequence length="481" mass="51895">MSRNVVALVPTAPDRRALIHALAAADRDLRVRMVADGALVELLDEEGRVVASMQAAQRLTLATEADRLLASEIADDLPAQPYWVEARGTHLPGVDPTGVVSRFARSLTDRLGGVVWTPEPALPSPAPFLTGSSERPAIAAVTERAAVMVEDRPLVPLSPWVVDAMSHHSQEETGFQLLTPHTARLTHALARTLRSPAARWVVQAPGNRYYDGFSGLPLRWDEREAFVVDREAAEEGPLEEYRPDRADHASQLLVDLTVEHPAENGLVLGEAVELIGEILAGAGPAVWGTAEPLTQEWRRAVFTRTVRMRAPRPTLAVFSGLRGEGVHPFEGTVRVSRTASGVREAISCVIGFPEGEEHDPSALPALVKALTERELLRTLTVHRLHGRSDLTYAPHWVGPPIPVGIALGVEAVSEVGTEHAVKAPIRPVPFGSPMAPALWYSVGTGIEEESWPRFRALMTHLTPDSVSSPGSSSENAPAPGD</sequence>